<proteinExistence type="predicted"/>
<evidence type="ECO:0000313" key="2">
    <source>
        <dbReference type="Proteomes" id="UP000324222"/>
    </source>
</evidence>
<dbReference type="EMBL" id="VSRR010000072">
    <property type="protein sequence ID" value="MPC09493.1"/>
    <property type="molecule type" value="Genomic_DNA"/>
</dbReference>
<dbReference type="Proteomes" id="UP000324222">
    <property type="component" value="Unassembled WGS sequence"/>
</dbReference>
<gene>
    <name evidence="1" type="ORF">E2C01_002107</name>
</gene>
<sequence>MLASVQSSVSPGRGHHHHTQASAARYHQCHTLACGQFSHGAATEVQTVRLINWLTPHTLFLCHWLTLFTNHKSSLCTALKSSEIHTTLLLNVNSIPSTIGFPHCATSPPTSRHWLTPLPPKLKEPGNPKQHNMGSFNHILLAYQLCGSQ</sequence>
<keyword evidence="2" id="KW-1185">Reference proteome</keyword>
<dbReference type="AlphaFoldDB" id="A0A5B7CPH5"/>
<organism evidence="1 2">
    <name type="scientific">Portunus trituberculatus</name>
    <name type="common">Swimming crab</name>
    <name type="synonym">Neptunus trituberculatus</name>
    <dbReference type="NCBI Taxonomy" id="210409"/>
    <lineage>
        <taxon>Eukaryota</taxon>
        <taxon>Metazoa</taxon>
        <taxon>Ecdysozoa</taxon>
        <taxon>Arthropoda</taxon>
        <taxon>Crustacea</taxon>
        <taxon>Multicrustacea</taxon>
        <taxon>Malacostraca</taxon>
        <taxon>Eumalacostraca</taxon>
        <taxon>Eucarida</taxon>
        <taxon>Decapoda</taxon>
        <taxon>Pleocyemata</taxon>
        <taxon>Brachyura</taxon>
        <taxon>Eubrachyura</taxon>
        <taxon>Portunoidea</taxon>
        <taxon>Portunidae</taxon>
        <taxon>Portuninae</taxon>
        <taxon>Portunus</taxon>
    </lineage>
</organism>
<comment type="caution">
    <text evidence="1">The sequence shown here is derived from an EMBL/GenBank/DDBJ whole genome shotgun (WGS) entry which is preliminary data.</text>
</comment>
<evidence type="ECO:0000313" key="1">
    <source>
        <dbReference type="EMBL" id="MPC09493.1"/>
    </source>
</evidence>
<name>A0A5B7CPH5_PORTR</name>
<reference evidence="1 2" key="1">
    <citation type="submission" date="2019-05" db="EMBL/GenBank/DDBJ databases">
        <title>Another draft genome of Portunus trituberculatus and its Hox gene families provides insights of decapod evolution.</title>
        <authorList>
            <person name="Jeong J.-H."/>
            <person name="Song I."/>
            <person name="Kim S."/>
            <person name="Choi T."/>
            <person name="Kim D."/>
            <person name="Ryu S."/>
            <person name="Kim W."/>
        </authorList>
    </citation>
    <scope>NUCLEOTIDE SEQUENCE [LARGE SCALE GENOMIC DNA]</scope>
    <source>
        <tissue evidence="1">Muscle</tissue>
    </source>
</reference>
<protein>
    <submittedName>
        <fullName evidence="1">Uncharacterized protein</fullName>
    </submittedName>
</protein>
<accession>A0A5B7CPH5</accession>